<dbReference type="InterPro" id="IPR011008">
    <property type="entry name" value="Dimeric_a/b-barrel"/>
</dbReference>
<evidence type="ECO:0000313" key="2">
    <source>
        <dbReference type="Proteomes" id="UP000007431"/>
    </source>
</evidence>
<evidence type="ECO:0008006" key="3">
    <source>
        <dbReference type="Google" id="ProtNLM"/>
    </source>
</evidence>
<dbReference type="HOGENOM" id="CLU_1390952_0_0_1"/>
<proteinExistence type="predicted"/>
<dbReference type="RefSeq" id="XP_003032378.1">
    <property type="nucleotide sequence ID" value="XM_003032332.1"/>
</dbReference>
<reference evidence="1 2" key="1">
    <citation type="journal article" date="2010" name="Nat. Biotechnol.">
        <title>Genome sequence of the model mushroom Schizophyllum commune.</title>
        <authorList>
            <person name="Ohm R.A."/>
            <person name="de Jong J.F."/>
            <person name="Lugones L.G."/>
            <person name="Aerts A."/>
            <person name="Kothe E."/>
            <person name="Stajich J.E."/>
            <person name="de Vries R.P."/>
            <person name="Record E."/>
            <person name="Levasseur A."/>
            <person name="Baker S.E."/>
            <person name="Bartholomew K.A."/>
            <person name="Coutinho P.M."/>
            <person name="Erdmann S."/>
            <person name="Fowler T.J."/>
            <person name="Gathman A.C."/>
            <person name="Lombard V."/>
            <person name="Henrissat B."/>
            <person name="Knabe N."/>
            <person name="Kuees U."/>
            <person name="Lilly W.W."/>
            <person name="Lindquist E."/>
            <person name="Lucas S."/>
            <person name="Magnuson J.K."/>
            <person name="Piumi F."/>
            <person name="Raudaskoski M."/>
            <person name="Salamov A."/>
            <person name="Schmutz J."/>
            <person name="Schwarze F.W.M.R."/>
            <person name="vanKuyk P.A."/>
            <person name="Horton J.S."/>
            <person name="Grigoriev I.V."/>
            <person name="Woesten H.A.B."/>
        </authorList>
    </citation>
    <scope>NUCLEOTIDE SEQUENCE [LARGE SCALE GENOMIC DNA]</scope>
    <source>
        <strain evidence="2">H4-8 / FGSC 9210</strain>
    </source>
</reference>
<name>D8Q5V4_SCHCM</name>
<dbReference type="AlphaFoldDB" id="D8Q5V4"/>
<gene>
    <name evidence="1" type="ORF">SCHCODRAFT_11302</name>
</gene>
<keyword evidence="2" id="KW-1185">Reference proteome</keyword>
<dbReference type="Gene3D" id="3.30.70.100">
    <property type="match status" value="1"/>
</dbReference>
<dbReference type="VEuPathDB" id="FungiDB:SCHCODRAFT_02625032"/>
<evidence type="ECO:0000313" key="1">
    <source>
        <dbReference type="EMBL" id="EFI97475.1"/>
    </source>
</evidence>
<accession>D8Q5V4</accession>
<sequence length="199" mass="22050">MYAPLLEVTILSSFDAKAARQAKAACSGVDGLQRAYIGQEIEDPSQGYCALQWESLRARDAFLRSPAYEAHARHLTVQRGPFLVTLSEDDRTACDAIFSAPIQKFGFLQASTHLGRVKVRELLALMRSGRQERQTKKEIIGELDAAVVDNADCRVIMDGWESVEQHHAYVGRAENKSFLADVISVLEWASSKHAKEVSA</sequence>
<organism evidence="2">
    <name type="scientific">Schizophyllum commune (strain H4-8 / FGSC 9210)</name>
    <name type="common">Split gill fungus</name>
    <dbReference type="NCBI Taxonomy" id="578458"/>
    <lineage>
        <taxon>Eukaryota</taxon>
        <taxon>Fungi</taxon>
        <taxon>Dikarya</taxon>
        <taxon>Basidiomycota</taxon>
        <taxon>Agaricomycotina</taxon>
        <taxon>Agaricomycetes</taxon>
        <taxon>Agaricomycetidae</taxon>
        <taxon>Agaricales</taxon>
        <taxon>Schizophyllaceae</taxon>
        <taxon>Schizophyllum</taxon>
    </lineage>
</organism>
<dbReference type="OrthoDB" id="3830579at2759"/>
<protein>
    <recommendedName>
        <fullName evidence="3">ABM domain-containing protein</fullName>
    </recommendedName>
</protein>
<dbReference type="Proteomes" id="UP000007431">
    <property type="component" value="Unassembled WGS sequence"/>
</dbReference>
<dbReference type="GeneID" id="9596464"/>
<dbReference type="EMBL" id="GL377306">
    <property type="protein sequence ID" value="EFI97475.1"/>
    <property type="molecule type" value="Genomic_DNA"/>
</dbReference>
<dbReference type="InParanoid" id="D8Q5V4"/>
<dbReference type="SUPFAM" id="SSF54909">
    <property type="entry name" value="Dimeric alpha+beta barrel"/>
    <property type="match status" value="1"/>
</dbReference>
<dbReference type="KEGG" id="scm:SCHCO_02625032"/>